<dbReference type="Pfam" id="PF12796">
    <property type="entry name" value="Ank_2"/>
    <property type="match status" value="1"/>
</dbReference>
<evidence type="ECO:0000313" key="5">
    <source>
        <dbReference type="Proteomes" id="UP001303889"/>
    </source>
</evidence>
<evidence type="ECO:0000256" key="2">
    <source>
        <dbReference type="ARBA" id="ARBA00023043"/>
    </source>
</evidence>
<evidence type="ECO:0000313" key="4">
    <source>
        <dbReference type="EMBL" id="KAK3900202.1"/>
    </source>
</evidence>
<dbReference type="PANTHER" id="PTHR24189">
    <property type="entry name" value="MYOTROPHIN"/>
    <property type="match status" value="1"/>
</dbReference>
<dbReference type="EMBL" id="MU855696">
    <property type="protein sequence ID" value="KAK3900202.1"/>
    <property type="molecule type" value="Genomic_DNA"/>
</dbReference>
<gene>
    <name evidence="4" type="ORF">C8A05DRAFT_17461</name>
</gene>
<dbReference type="Proteomes" id="UP001303889">
    <property type="component" value="Unassembled WGS sequence"/>
</dbReference>
<proteinExistence type="predicted"/>
<dbReference type="Gene3D" id="1.25.40.20">
    <property type="entry name" value="Ankyrin repeat-containing domain"/>
    <property type="match status" value="3"/>
</dbReference>
<comment type="caution">
    <text evidence="4">The sequence shown here is derived from an EMBL/GenBank/DDBJ whole genome shotgun (WGS) entry which is preliminary data.</text>
</comment>
<dbReference type="InterPro" id="IPR002110">
    <property type="entry name" value="Ankyrin_rpt"/>
</dbReference>
<evidence type="ECO:0000256" key="1">
    <source>
        <dbReference type="ARBA" id="ARBA00022737"/>
    </source>
</evidence>
<reference evidence="4" key="2">
    <citation type="submission" date="2023-05" db="EMBL/GenBank/DDBJ databases">
        <authorList>
            <consortium name="Lawrence Berkeley National Laboratory"/>
            <person name="Steindorff A."/>
            <person name="Hensen N."/>
            <person name="Bonometti L."/>
            <person name="Westerberg I."/>
            <person name="Brannstrom I.O."/>
            <person name="Guillou S."/>
            <person name="Cros-Aarteil S."/>
            <person name="Calhoun S."/>
            <person name="Haridas S."/>
            <person name="Kuo A."/>
            <person name="Mondo S."/>
            <person name="Pangilinan J."/>
            <person name="Riley R."/>
            <person name="Labutti K."/>
            <person name="Andreopoulos B."/>
            <person name="Lipzen A."/>
            <person name="Chen C."/>
            <person name="Yanf M."/>
            <person name="Daum C."/>
            <person name="Ng V."/>
            <person name="Clum A."/>
            <person name="Ohm R."/>
            <person name="Martin F."/>
            <person name="Silar P."/>
            <person name="Natvig D."/>
            <person name="Lalanne C."/>
            <person name="Gautier V."/>
            <person name="Ament-Velasquez S.L."/>
            <person name="Kruys A."/>
            <person name="Hutchinson M.I."/>
            <person name="Powell A.J."/>
            <person name="Barry K."/>
            <person name="Miller A.N."/>
            <person name="Grigoriev I.V."/>
            <person name="Debuchy R."/>
            <person name="Gladieux P."/>
            <person name="Thoren M.H."/>
            <person name="Johannesson H."/>
        </authorList>
    </citation>
    <scope>NUCLEOTIDE SEQUENCE</scope>
    <source>
        <strain evidence="4">CBS 103.79</strain>
    </source>
</reference>
<feature type="repeat" description="ANK" evidence="3">
    <location>
        <begin position="370"/>
        <end position="403"/>
    </location>
</feature>
<keyword evidence="5" id="KW-1185">Reference proteome</keyword>
<accession>A0AAN6MG11</accession>
<keyword evidence="2 3" id="KW-0040">ANK repeat</keyword>
<sequence length="572" mass="62095">MVPGVAVGESPLHVLAKGDQWWHAYEALPYLLLHRPDLEARDPQGNTPLHKALSSMGAHRPFFHNDPFFQKHAATLLVTAGADVNAVTMNGRTCPSDALATCDIELVQLLISQGARVTGRDVLAAIESLHPPALDMLLSTPKMPSEETEVSPPEPVHEHIRDYGPRALYHAAVAMHNEEPGRGAQMGREEQTQKSCKTRSSMLRTLLAHGADPLGTIRLPKYPRPWIRARHNSDDEGPLRDEPSTVLHQVLLSNGMVEPFLELPTLDLEQRNEAGQTMLLAACHNASAFSSPVSLLSPANTAPEPLITHLLRRGADPSAVDNDGLTALHSAVTSQVYFSSTEEEKAFAAQLQSLILIPALRAAINAPDKAGNNPLHHAIQAGHGDATITVLLSAGADPRSVNPVTGDNALHVLARRLGSRGAKVPVAMFERFAKLGADVNLRNAHGETPMFRAVAEADLQIRHGPPDPYGDDDDLDGARAEAMWQMFEEIGVNFAARDDRGRSLLHVAAGKVEPVWDQTVGVYEKLLKMGVDPLVLDDRERTSVDVAAACRNEAALALFEREDGRWRSDGEE</sequence>
<evidence type="ECO:0000256" key="3">
    <source>
        <dbReference type="PROSITE-ProRule" id="PRU00023"/>
    </source>
</evidence>
<dbReference type="SMART" id="SM00248">
    <property type="entry name" value="ANK"/>
    <property type="match status" value="7"/>
</dbReference>
<organism evidence="4 5">
    <name type="scientific">Staphylotrichum tortipilum</name>
    <dbReference type="NCBI Taxonomy" id="2831512"/>
    <lineage>
        <taxon>Eukaryota</taxon>
        <taxon>Fungi</taxon>
        <taxon>Dikarya</taxon>
        <taxon>Ascomycota</taxon>
        <taxon>Pezizomycotina</taxon>
        <taxon>Sordariomycetes</taxon>
        <taxon>Sordariomycetidae</taxon>
        <taxon>Sordariales</taxon>
        <taxon>Chaetomiaceae</taxon>
        <taxon>Staphylotrichum</taxon>
    </lineage>
</organism>
<dbReference type="InterPro" id="IPR036770">
    <property type="entry name" value="Ankyrin_rpt-contain_sf"/>
</dbReference>
<reference evidence="4" key="1">
    <citation type="journal article" date="2023" name="Mol. Phylogenet. Evol.">
        <title>Genome-scale phylogeny and comparative genomics of the fungal order Sordariales.</title>
        <authorList>
            <person name="Hensen N."/>
            <person name="Bonometti L."/>
            <person name="Westerberg I."/>
            <person name="Brannstrom I.O."/>
            <person name="Guillou S."/>
            <person name="Cros-Aarteil S."/>
            <person name="Calhoun S."/>
            <person name="Haridas S."/>
            <person name="Kuo A."/>
            <person name="Mondo S."/>
            <person name="Pangilinan J."/>
            <person name="Riley R."/>
            <person name="LaButti K."/>
            <person name="Andreopoulos B."/>
            <person name="Lipzen A."/>
            <person name="Chen C."/>
            <person name="Yan M."/>
            <person name="Daum C."/>
            <person name="Ng V."/>
            <person name="Clum A."/>
            <person name="Steindorff A."/>
            <person name="Ohm R.A."/>
            <person name="Martin F."/>
            <person name="Silar P."/>
            <person name="Natvig D.O."/>
            <person name="Lalanne C."/>
            <person name="Gautier V."/>
            <person name="Ament-Velasquez S.L."/>
            <person name="Kruys A."/>
            <person name="Hutchinson M.I."/>
            <person name="Powell A.J."/>
            <person name="Barry K."/>
            <person name="Miller A.N."/>
            <person name="Grigoriev I.V."/>
            <person name="Debuchy R."/>
            <person name="Gladieux P."/>
            <person name="Hiltunen Thoren M."/>
            <person name="Johannesson H."/>
        </authorList>
    </citation>
    <scope>NUCLEOTIDE SEQUENCE</scope>
    <source>
        <strain evidence="4">CBS 103.79</strain>
    </source>
</reference>
<keyword evidence="1" id="KW-0677">Repeat</keyword>
<dbReference type="InterPro" id="IPR050745">
    <property type="entry name" value="Multifunctional_regulatory"/>
</dbReference>
<dbReference type="PROSITE" id="PS50297">
    <property type="entry name" value="ANK_REP_REGION"/>
    <property type="match status" value="1"/>
</dbReference>
<dbReference type="SUPFAM" id="SSF48403">
    <property type="entry name" value="Ankyrin repeat"/>
    <property type="match status" value="3"/>
</dbReference>
<protein>
    <submittedName>
        <fullName evidence="4">Ankyrin repeat-containing domain protein</fullName>
    </submittedName>
</protein>
<dbReference type="AlphaFoldDB" id="A0AAN6MG11"/>
<name>A0AAN6MG11_9PEZI</name>
<dbReference type="PROSITE" id="PS50088">
    <property type="entry name" value="ANK_REPEAT"/>
    <property type="match status" value="1"/>
</dbReference>